<evidence type="ECO:0000259" key="2">
    <source>
        <dbReference type="PROSITE" id="PS01180"/>
    </source>
</evidence>
<evidence type="ECO:0000256" key="1">
    <source>
        <dbReference type="ARBA" id="ARBA00023157"/>
    </source>
</evidence>
<dbReference type="PANTHER" id="PTHR42754">
    <property type="entry name" value="ENDOGLUCANASE"/>
    <property type="match status" value="1"/>
</dbReference>
<organism evidence="3 4">
    <name type="scientific">Rhodocytophaga rosea</name>
    <dbReference type="NCBI Taxonomy" id="2704465"/>
    <lineage>
        <taxon>Bacteria</taxon>
        <taxon>Pseudomonadati</taxon>
        <taxon>Bacteroidota</taxon>
        <taxon>Cytophagia</taxon>
        <taxon>Cytophagales</taxon>
        <taxon>Rhodocytophagaceae</taxon>
        <taxon>Rhodocytophaga</taxon>
    </lineage>
</organism>
<accession>A0A6C0GJM0</accession>
<dbReference type="SUPFAM" id="SSF82171">
    <property type="entry name" value="DPP6 N-terminal domain-like"/>
    <property type="match status" value="1"/>
</dbReference>
<reference evidence="3 4" key="1">
    <citation type="submission" date="2020-01" db="EMBL/GenBank/DDBJ databases">
        <authorList>
            <person name="Kim M.K."/>
        </authorList>
    </citation>
    <scope>NUCLEOTIDE SEQUENCE [LARGE SCALE GENOMIC DNA]</scope>
    <source>
        <strain evidence="3 4">172606-1</strain>
    </source>
</reference>
<feature type="domain" description="CUB" evidence="2">
    <location>
        <begin position="497"/>
        <end position="606"/>
    </location>
</feature>
<evidence type="ECO:0000313" key="4">
    <source>
        <dbReference type="Proteomes" id="UP000480178"/>
    </source>
</evidence>
<proteinExistence type="predicted"/>
<dbReference type="SMART" id="SM00042">
    <property type="entry name" value="CUB"/>
    <property type="match status" value="1"/>
</dbReference>
<dbReference type="EMBL" id="CP048222">
    <property type="protein sequence ID" value="QHT68238.1"/>
    <property type="molecule type" value="Genomic_DNA"/>
</dbReference>
<dbReference type="InterPro" id="IPR026444">
    <property type="entry name" value="Secre_tail"/>
</dbReference>
<dbReference type="RefSeq" id="WP_162444253.1">
    <property type="nucleotide sequence ID" value="NZ_CP048222.1"/>
</dbReference>
<dbReference type="CDD" id="cd00041">
    <property type="entry name" value="CUB"/>
    <property type="match status" value="1"/>
</dbReference>
<dbReference type="PROSITE" id="PS01180">
    <property type="entry name" value="CUB"/>
    <property type="match status" value="1"/>
</dbReference>
<dbReference type="PANTHER" id="PTHR42754:SF1">
    <property type="entry name" value="LIPOPROTEIN"/>
    <property type="match status" value="1"/>
</dbReference>
<dbReference type="NCBIfam" id="TIGR04183">
    <property type="entry name" value="Por_Secre_tail"/>
    <property type="match status" value="1"/>
</dbReference>
<keyword evidence="4" id="KW-1185">Reference proteome</keyword>
<dbReference type="SUPFAM" id="SSF49854">
    <property type="entry name" value="Spermadhesin, CUB domain"/>
    <property type="match status" value="1"/>
</dbReference>
<name>A0A6C0GJM0_9BACT</name>
<dbReference type="InterPro" id="IPR035914">
    <property type="entry name" value="Sperma_CUB_dom_sf"/>
</dbReference>
<dbReference type="Pfam" id="PF00431">
    <property type="entry name" value="CUB"/>
    <property type="match status" value="1"/>
</dbReference>
<sequence length="711" mass="77570">MLQKHDSPQTNQLYNHLTHTYYMYLYLSTPKKINITPTKHLGKPAVYRTSATAFLIKVCLLTACIISLITDLIQAQGEKLWDRRFGGSNDDKIAKVIPTKDGGYLLAGNSYSGISGDKSETSRGRMDYWIVKIRAAGDKEWDRRFGGNLDDELRSVIQTSDGGFLLVGNSYSGTGGDKTEASRGGQDGWVIKISSGGIKQWDKRFGGTGNDGLRAVVQTADGGYLLGGYSNSDTGGDKSEASRGGSDYWIIKITSTGAKQWDRRFGGSAGDFLGAMIMTTDGNYMLAGSSNSGVSGEKTEPSWGGKDYWMIKINTSGHKLWDKRFGSLDNDGCSSLLATDDGGYLLGGHYDEIYEGKQWIVKTDGSGILQWEIYPGFGFHQDLIKDSDGGYLILSTMDDTYSPDANYQIYAELKKIDKNGKTQWVSFYKGGIGGYELGGVHKTYLVSAFQTSDGSIVMGGFTDLGVEGDISQPSKGMNDFWVVKTIRKIKPGEIVMRSGSIGVSSGNIYYDPGFLVNYQDNLNVTQTLSARAGYKLRLTFTSFQLENIYDKLYIYNGTSTSAPLIGVYTGSNSPGIITSSGGSLTFRFTSDAIATSPGWVANISYVPVGARLAAEETAVEDTQETLLKLEAFPNPFRERITFNFTVQQTGPVNLKIYDSKGIEAADVFAGEMQAGETKSLEWQPNGQQEGVYIIRLGTPGRVITNKIVLIR</sequence>
<protein>
    <submittedName>
        <fullName evidence="3">T9SS type A sorting domain-containing protein</fullName>
    </submittedName>
</protein>
<evidence type="ECO:0000313" key="3">
    <source>
        <dbReference type="EMBL" id="QHT68238.1"/>
    </source>
</evidence>
<dbReference type="Gene3D" id="2.60.120.290">
    <property type="entry name" value="Spermadhesin, CUB domain"/>
    <property type="match status" value="1"/>
</dbReference>
<gene>
    <name evidence="3" type="ORF">GXP67_17110</name>
</gene>
<dbReference type="InterPro" id="IPR000859">
    <property type="entry name" value="CUB_dom"/>
</dbReference>
<keyword evidence="1" id="KW-1015">Disulfide bond</keyword>
<dbReference type="KEGG" id="rhoz:GXP67_17110"/>
<dbReference type="AlphaFoldDB" id="A0A6C0GJM0"/>
<dbReference type="Proteomes" id="UP000480178">
    <property type="component" value="Chromosome"/>
</dbReference>